<keyword evidence="3" id="KW-1185">Reference proteome</keyword>
<organism evidence="2 3">
    <name type="scientific">Hebeloma cylindrosporum</name>
    <dbReference type="NCBI Taxonomy" id="76867"/>
    <lineage>
        <taxon>Eukaryota</taxon>
        <taxon>Fungi</taxon>
        <taxon>Dikarya</taxon>
        <taxon>Basidiomycota</taxon>
        <taxon>Agaricomycotina</taxon>
        <taxon>Agaricomycetes</taxon>
        <taxon>Agaricomycetidae</taxon>
        <taxon>Agaricales</taxon>
        <taxon>Agaricineae</taxon>
        <taxon>Hymenogastraceae</taxon>
        <taxon>Hebeloma</taxon>
    </lineage>
</organism>
<evidence type="ECO:0000313" key="2">
    <source>
        <dbReference type="EMBL" id="KIM37094.1"/>
    </source>
</evidence>
<name>A0A0C3BYK5_HEBCY</name>
<proteinExistence type="predicted"/>
<dbReference type="Proteomes" id="UP000053424">
    <property type="component" value="Unassembled WGS sequence"/>
</dbReference>
<keyword evidence="1" id="KW-0732">Signal</keyword>
<dbReference type="EMBL" id="KN831800">
    <property type="protein sequence ID" value="KIM37094.1"/>
    <property type="molecule type" value="Genomic_DNA"/>
</dbReference>
<accession>A0A0C3BYK5</accession>
<feature type="signal peptide" evidence="1">
    <location>
        <begin position="1"/>
        <end position="18"/>
    </location>
</feature>
<dbReference type="OrthoDB" id="3210262at2759"/>
<feature type="chain" id="PRO_5002172888" evidence="1">
    <location>
        <begin position="19"/>
        <end position="192"/>
    </location>
</feature>
<sequence>MLFRPIALLLCSVLFVQAAPAALTPPQVVTNTGVVTSIYGKLNTAVSRLSNAPSIQDAQTVEQRIITDFQTVVADLDNDTNAARTTPPFADNGAALVEKALKKTLMTTLIEKKPVFAEFALTVRIAASLGSLESSLDSFAIALNDLIPTRKAAVSQAKASLDSSAKSARTKYEEFCIPSPLYPTLPPICAGA</sequence>
<dbReference type="AlphaFoldDB" id="A0A0C3BYK5"/>
<evidence type="ECO:0000313" key="3">
    <source>
        <dbReference type="Proteomes" id="UP000053424"/>
    </source>
</evidence>
<dbReference type="HOGENOM" id="CLU_092498_0_0_1"/>
<gene>
    <name evidence="2" type="ORF">M413DRAFT_423953</name>
</gene>
<reference evidence="2 3" key="1">
    <citation type="submission" date="2014-04" db="EMBL/GenBank/DDBJ databases">
        <authorList>
            <consortium name="DOE Joint Genome Institute"/>
            <person name="Kuo A."/>
            <person name="Gay G."/>
            <person name="Dore J."/>
            <person name="Kohler A."/>
            <person name="Nagy L.G."/>
            <person name="Floudas D."/>
            <person name="Copeland A."/>
            <person name="Barry K.W."/>
            <person name="Cichocki N."/>
            <person name="Veneault-Fourrey C."/>
            <person name="LaButti K."/>
            <person name="Lindquist E.A."/>
            <person name="Lipzen A."/>
            <person name="Lundell T."/>
            <person name="Morin E."/>
            <person name="Murat C."/>
            <person name="Sun H."/>
            <person name="Tunlid A."/>
            <person name="Henrissat B."/>
            <person name="Grigoriev I.V."/>
            <person name="Hibbett D.S."/>
            <person name="Martin F."/>
            <person name="Nordberg H.P."/>
            <person name="Cantor M.N."/>
            <person name="Hua S.X."/>
        </authorList>
    </citation>
    <scope>NUCLEOTIDE SEQUENCE [LARGE SCALE GENOMIC DNA]</scope>
    <source>
        <strain evidence="3">h7</strain>
    </source>
</reference>
<reference evidence="3" key="2">
    <citation type="submission" date="2015-01" db="EMBL/GenBank/DDBJ databases">
        <title>Evolutionary Origins and Diversification of the Mycorrhizal Mutualists.</title>
        <authorList>
            <consortium name="DOE Joint Genome Institute"/>
            <consortium name="Mycorrhizal Genomics Consortium"/>
            <person name="Kohler A."/>
            <person name="Kuo A."/>
            <person name="Nagy L.G."/>
            <person name="Floudas D."/>
            <person name="Copeland A."/>
            <person name="Barry K.W."/>
            <person name="Cichocki N."/>
            <person name="Veneault-Fourrey C."/>
            <person name="LaButti K."/>
            <person name="Lindquist E.A."/>
            <person name="Lipzen A."/>
            <person name="Lundell T."/>
            <person name="Morin E."/>
            <person name="Murat C."/>
            <person name="Riley R."/>
            <person name="Ohm R."/>
            <person name="Sun H."/>
            <person name="Tunlid A."/>
            <person name="Henrissat B."/>
            <person name="Grigoriev I.V."/>
            <person name="Hibbett D.S."/>
            <person name="Martin F."/>
        </authorList>
    </citation>
    <scope>NUCLEOTIDE SEQUENCE [LARGE SCALE GENOMIC DNA]</scope>
    <source>
        <strain evidence="3">h7</strain>
    </source>
</reference>
<evidence type="ECO:0000256" key="1">
    <source>
        <dbReference type="SAM" id="SignalP"/>
    </source>
</evidence>
<protein>
    <submittedName>
        <fullName evidence="2">Uncharacterized protein</fullName>
    </submittedName>
</protein>